<dbReference type="OrthoDB" id="9802090at2"/>
<protein>
    <recommendedName>
        <fullName evidence="7">tRNA (guanine-N(7)-)-methyltransferase</fullName>
        <ecNumber evidence="7">2.1.1.33</ecNumber>
    </recommendedName>
    <alternativeName>
        <fullName evidence="7">tRNA (guanine(46)-N(7))-methyltransferase</fullName>
    </alternativeName>
    <alternativeName>
        <fullName evidence="7">tRNA(m7G46)-methyltransferase</fullName>
    </alternativeName>
</protein>
<dbReference type="EMBL" id="CAJA01000003">
    <property type="protein sequence ID" value="CCH71641.1"/>
    <property type="molecule type" value="Genomic_DNA"/>
</dbReference>
<dbReference type="InterPro" id="IPR003358">
    <property type="entry name" value="tRNA_(Gua-N-7)_MeTrfase_Trmb"/>
</dbReference>
<dbReference type="GO" id="GO:0043527">
    <property type="term" value="C:tRNA methyltransferase complex"/>
    <property type="evidence" value="ECO:0007669"/>
    <property type="project" value="TreeGrafter"/>
</dbReference>
<dbReference type="HAMAP" id="MF_01057">
    <property type="entry name" value="tRNA_methyltr_TrmB"/>
    <property type="match status" value="1"/>
</dbReference>
<reference evidence="9 10" key="1">
    <citation type="journal article" date="2013" name="ISME J.">
        <title>A metabolic model for members of the genus Tetrasphaera involved in enhanced biological phosphorus removal.</title>
        <authorList>
            <person name="Kristiansen R."/>
            <person name="Nguyen H.T.T."/>
            <person name="Saunders A.M."/>
            <person name="Nielsen J.L."/>
            <person name="Wimmer R."/>
            <person name="Le V.Q."/>
            <person name="McIlroy S.J."/>
            <person name="Petrovski S."/>
            <person name="Seviour R.J."/>
            <person name="Calteau A."/>
            <person name="Nielsen K.L."/>
            <person name="Nielsen P.H."/>
        </authorList>
    </citation>
    <scope>NUCLEOTIDE SEQUENCE [LARGE SCALE GENOMIC DNA]</scope>
    <source>
        <strain evidence="9 10">Ben110</strain>
    </source>
</reference>
<evidence type="ECO:0000256" key="3">
    <source>
        <dbReference type="ARBA" id="ARBA00022603"/>
    </source>
</evidence>
<comment type="catalytic activity">
    <reaction evidence="1 7">
        <text>guanosine(46) in tRNA + S-adenosyl-L-methionine = N(7)-methylguanosine(46) in tRNA + S-adenosyl-L-homocysteine</text>
        <dbReference type="Rhea" id="RHEA:42708"/>
        <dbReference type="Rhea" id="RHEA-COMP:10188"/>
        <dbReference type="Rhea" id="RHEA-COMP:10189"/>
        <dbReference type="ChEBI" id="CHEBI:57856"/>
        <dbReference type="ChEBI" id="CHEBI:59789"/>
        <dbReference type="ChEBI" id="CHEBI:74269"/>
        <dbReference type="ChEBI" id="CHEBI:74480"/>
        <dbReference type="EC" id="2.1.1.33"/>
    </reaction>
</comment>
<keyword evidence="10" id="KW-1185">Reference proteome</keyword>
<dbReference type="PANTHER" id="PTHR23417:SF14">
    <property type="entry name" value="PENTACOTRIPEPTIDE-REPEAT REGION OF PRORP DOMAIN-CONTAINING PROTEIN"/>
    <property type="match status" value="1"/>
</dbReference>
<sequence>MTPENPSRAPESLLGGGWPADVENPRPIRTFTPRYRVSDLTRERMDTLLPRYAVEQLPVDPQAVFGRVAPLVLEIGSGHGAAAIGYAAAHPGHDVLTAEVHLPGVVRMLAAAQASGVENLRVYPRDAMDLLGGGLAPHTVSAVHLLFPDPWPKVRHAKRRFVQQRTLAAIERILVPGGELLVGTDHPVYAHWTREQLAAFPTARVTQVERPAWKDEDGFEGKGRAAGRPPTYLRVTFG</sequence>
<dbReference type="SUPFAM" id="SSF53335">
    <property type="entry name" value="S-adenosyl-L-methionine-dependent methyltransferases"/>
    <property type="match status" value="1"/>
</dbReference>
<evidence type="ECO:0000256" key="4">
    <source>
        <dbReference type="ARBA" id="ARBA00022679"/>
    </source>
</evidence>
<dbReference type="UniPathway" id="UPA00989"/>
<dbReference type="RefSeq" id="WP_083433612.1">
    <property type="nucleotide sequence ID" value="NZ_HG764815.1"/>
</dbReference>
<keyword evidence="4 7" id="KW-0808">Transferase</keyword>
<feature type="binding site" evidence="7">
    <location>
        <position position="185"/>
    </location>
    <ligand>
        <name>substrate</name>
    </ligand>
</feature>
<dbReference type="Pfam" id="PF02390">
    <property type="entry name" value="Methyltransf_4"/>
    <property type="match status" value="1"/>
</dbReference>
<comment type="pathway">
    <text evidence="7">tRNA modification; N(7)-methylguanine-tRNA biosynthesis.</text>
</comment>
<dbReference type="InterPro" id="IPR055361">
    <property type="entry name" value="tRNA_methyltr_TrmB_bact"/>
</dbReference>
<dbReference type="Gene3D" id="3.40.50.150">
    <property type="entry name" value="Vaccinia Virus protein VP39"/>
    <property type="match status" value="1"/>
</dbReference>
<dbReference type="PROSITE" id="PS51625">
    <property type="entry name" value="SAM_MT_TRMB"/>
    <property type="match status" value="1"/>
</dbReference>
<evidence type="ECO:0000313" key="9">
    <source>
        <dbReference type="EMBL" id="CCH71641.1"/>
    </source>
</evidence>
<feature type="region of interest" description="Disordered" evidence="8">
    <location>
        <begin position="1"/>
        <end position="21"/>
    </location>
</feature>
<gene>
    <name evidence="7 9" type="primary">trmB</name>
    <name evidence="9" type="ORF">BN11_1000010</name>
</gene>
<feature type="binding site" evidence="7">
    <location>
        <position position="153"/>
    </location>
    <ligand>
        <name>substrate</name>
    </ligand>
</feature>
<accession>W6JT54</accession>
<feature type="binding site" evidence="7">
    <location>
        <position position="74"/>
    </location>
    <ligand>
        <name>S-adenosyl-L-methionine</name>
        <dbReference type="ChEBI" id="CHEBI:59789"/>
    </ligand>
</feature>
<dbReference type="EC" id="2.1.1.33" evidence="7"/>
<feature type="binding site" evidence="7">
    <location>
        <position position="126"/>
    </location>
    <ligand>
        <name>S-adenosyl-L-methionine</name>
        <dbReference type="ChEBI" id="CHEBI:59789"/>
    </ligand>
</feature>
<name>W6JT54_9MICO</name>
<evidence type="ECO:0000256" key="6">
    <source>
        <dbReference type="ARBA" id="ARBA00022694"/>
    </source>
</evidence>
<dbReference type="STRING" id="1193182.BN11_1000010"/>
<dbReference type="InterPro" id="IPR029063">
    <property type="entry name" value="SAM-dependent_MTases_sf"/>
</dbReference>
<comment type="caution">
    <text evidence="9">The sequence shown here is derived from an EMBL/GenBank/DDBJ whole genome shotgun (WGS) entry which is preliminary data.</text>
</comment>
<dbReference type="PANTHER" id="PTHR23417">
    <property type="entry name" value="3-DEOXY-D-MANNO-OCTULOSONIC-ACID TRANSFERASE/TRNA GUANINE-N 7 - -METHYLTRANSFERASE"/>
    <property type="match status" value="1"/>
</dbReference>
<evidence type="ECO:0000256" key="8">
    <source>
        <dbReference type="SAM" id="MobiDB-lite"/>
    </source>
</evidence>
<feature type="binding site" evidence="7">
    <location>
        <position position="99"/>
    </location>
    <ligand>
        <name>S-adenosyl-L-methionine</name>
        <dbReference type="ChEBI" id="CHEBI:59789"/>
    </ligand>
</feature>
<comment type="function">
    <text evidence="2 7">Catalyzes the formation of N(7)-methylguanine at position 46 (m7G46) in tRNA.</text>
</comment>
<evidence type="ECO:0000313" key="10">
    <source>
        <dbReference type="Proteomes" id="UP000035763"/>
    </source>
</evidence>
<comment type="caution">
    <text evidence="7">Lacks conserved residue(s) required for the propagation of feature annotation.</text>
</comment>
<evidence type="ECO:0000256" key="2">
    <source>
        <dbReference type="ARBA" id="ARBA00003015"/>
    </source>
</evidence>
<evidence type="ECO:0000256" key="1">
    <source>
        <dbReference type="ARBA" id="ARBA00000142"/>
    </source>
</evidence>
<keyword evidence="6 7" id="KW-0819">tRNA processing</keyword>
<feature type="binding site" evidence="7">
    <location>
        <position position="149"/>
    </location>
    <ligand>
        <name>S-adenosyl-L-methionine</name>
        <dbReference type="ChEBI" id="CHEBI:59789"/>
    </ligand>
</feature>
<comment type="similarity">
    <text evidence="7">Belongs to the class I-like SAM-binding methyltransferase superfamily. TrmB family.</text>
</comment>
<keyword evidence="3 7" id="KW-0489">Methyltransferase</keyword>
<dbReference type="Proteomes" id="UP000035763">
    <property type="component" value="Unassembled WGS sequence"/>
</dbReference>
<dbReference type="GO" id="GO:0008176">
    <property type="term" value="F:tRNA (guanine(46)-N7)-methyltransferase activity"/>
    <property type="evidence" value="ECO:0007669"/>
    <property type="project" value="UniProtKB-UniRule"/>
</dbReference>
<proteinExistence type="inferred from homology"/>
<evidence type="ECO:0000256" key="5">
    <source>
        <dbReference type="ARBA" id="ARBA00022691"/>
    </source>
</evidence>
<evidence type="ECO:0000256" key="7">
    <source>
        <dbReference type="HAMAP-Rule" id="MF_01057"/>
    </source>
</evidence>
<keyword evidence="5 7" id="KW-0949">S-adenosyl-L-methionine</keyword>
<organism evidence="9 10">
    <name type="scientific">Nostocoides australiense Ben110</name>
    <dbReference type="NCBI Taxonomy" id="1193182"/>
    <lineage>
        <taxon>Bacteria</taxon>
        <taxon>Bacillati</taxon>
        <taxon>Actinomycetota</taxon>
        <taxon>Actinomycetes</taxon>
        <taxon>Micrococcales</taxon>
        <taxon>Intrasporangiaceae</taxon>
        <taxon>Nostocoides</taxon>
    </lineage>
</organism>
<dbReference type="AlphaFoldDB" id="W6JT54"/>